<dbReference type="Proteomes" id="UP000198976">
    <property type="component" value="Chromosome I"/>
</dbReference>
<evidence type="ECO:0000313" key="2">
    <source>
        <dbReference type="EMBL" id="SDT90523.1"/>
    </source>
</evidence>
<dbReference type="RefSeq" id="WP_074026152.1">
    <property type="nucleotide sequence ID" value="NZ_LT629792.1"/>
</dbReference>
<dbReference type="PANTHER" id="PTHR34215">
    <property type="entry name" value="BLL0784 PROTEIN"/>
    <property type="match status" value="1"/>
</dbReference>
<proteinExistence type="predicted"/>
<name>A0ABY0V6T3_9ACTO</name>
<evidence type="ECO:0000259" key="1">
    <source>
        <dbReference type="Pfam" id="PF04296"/>
    </source>
</evidence>
<dbReference type="CDD" id="cd00279">
    <property type="entry name" value="YlxR"/>
    <property type="match status" value="1"/>
</dbReference>
<keyword evidence="3" id="KW-1185">Reference proteome</keyword>
<dbReference type="InterPro" id="IPR037465">
    <property type="entry name" value="YlxR"/>
</dbReference>
<accession>A0ABY0V6T3</accession>
<organism evidence="2 3">
    <name type="scientific">Schaalia radingae</name>
    <dbReference type="NCBI Taxonomy" id="131110"/>
    <lineage>
        <taxon>Bacteria</taxon>
        <taxon>Bacillati</taxon>
        <taxon>Actinomycetota</taxon>
        <taxon>Actinomycetes</taxon>
        <taxon>Actinomycetales</taxon>
        <taxon>Actinomycetaceae</taxon>
        <taxon>Schaalia</taxon>
    </lineage>
</organism>
<dbReference type="SUPFAM" id="SSF64376">
    <property type="entry name" value="YlxR-like"/>
    <property type="match status" value="1"/>
</dbReference>
<dbReference type="EMBL" id="LT629792">
    <property type="protein sequence ID" value="SDT90523.1"/>
    <property type="molecule type" value="Genomic_DNA"/>
</dbReference>
<feature type="domain" description="YlxR" evidence="1">
    <location>
        <begin position="14"/>
        <end position="83"/>
    </location>
</feature>
<sequence>MCAVETHDHSGPIRTCIGCRQRGAPSSMVRMVATHDGSAQVDPKGILPGRGAWIHAHATCMEKARRRRALEHALRLPHTVGEDQWDHLIDTITLSATHRALDIE</sequence>
<dbReference type="Gene3D" id="3.30.1230.10">
    <property type="entry name" value="YlxR-like"/>
    <property type="match status" value="1"/>
</dbReference>
<dbReference type="InterPro" id="IPR007393">
    <property type="entry name" value="YlxR_dom"/>
</dbReference>
<reference evidence="2 3" key="1">
    <citation type="submission" date="2016-10" db="EMBL/GenBank/DDBJ databases">
        <authorList>
            <person name="Varghese N."/>
            <person name="Submissions S."/>
        </authorList>
    </citation>
    <scope>NUCLEOTIDE SEQUENCE [LARGE SCALE GENOMIC DNA]</scope>
    <source>
        <strain evidence="2 3">DSM 9169</strain>
    </source>
</reference>
<protein>
    <recommendedName>
        <fullName evidence="1">YlxR domain-containing protein</fullName>
    </recommendedName>
</protein>
<evidence type="ECO:0000313" key="3">
    <source>
        <dbReference type="Proteomes" id="UP000198976"/>
    </source>
</evidence>
<dbReference type="InterPro" id="IPR035931">
    <property type="entry name" value="YlxR-like_sf"/>
</dbReference>
<gene>
    <name evidence="2" type="ORF">SAMN04489714_0756</name>
</gene>
<dbReference type="PANTHER" id="PTHR34215:SF1">
    <property type="entry name" value="YLXR DOMAIN-CONTAINING PROTEIN"/>
    <property type="match status" value="1"/>
</dbReference>
<dbReference type="Pfam" id="PF04296">
    <property type="entry name" value="YlxR"/>
    <property type="match status" value="1"/>
</dbReference>